<feature type="transmembrane region" description="Helical" evidence="8">
    <location>
        <begin position="107"/>
        <end position="128"/>
    </location>
</feature>
<keyword evidence="7 8" id="KW-0472">Membrane</keyword>
<proteinExistence type="inferred from homology"/>
<evidence type="ECO:0000313" key="9">
    <source>
        <dbReference type="EMBL" id="KRM92433.1"/>
    </source>
</evidence>
<dbReference type="Pfam" id="PF04093">
    <property type="entry name" value="MreD"/>
    <property type="match status" value="1"/>
</dbReference>
<evidence type="ECO:0000313" key="10">
    <source>
        <dbReference type="Proteomes" id="UP000051586"/>
    </source>
</evidence>
<comment type="caution">
    <text evidence="9">The sequence shown here is derived from an EMBL/GenBank/DDBJ whole genome shotgun (WGS) entry which is preliminary data.</text>
</comment>
<dbReference type="GO" id="GO:0008360">
    <property type="term" value="P:regulation of cell shape"/>
    <property type="evidence" value="ECO:0007669"/>
    <property type="project" value="UniProtKB-KW"/>
</dbReference>
<reference evidence="9 10" key="1">
    <citation type="journal article" date="2015" name="Genome Announc.">
        <title>Expanding the biotechnology potential of lactobacilli through comparative genomics of 213 strains and associated genera.</title>
        <authorList>
            <person name="Sun Z."/>
            <person name="Harris H.M."/>
            <person name="McCann A."/>
            <person name="Guo C."/>
            <person name="Argimon S."/>
            <person name="Zhang W."/>
            <person name="Yang X."/>
            <person name="Jeffery I.B."/>
            <person name="Cooney J.C."/>
            <person name="Kagawa T.F."/>
            <person name="Liu W."/>
            <person name="Song Y."/>
            <person name="Salvetti E."/>
            <person name="Wrobel A."/>
            <person name="Rasinkangas P."/>
            <person name="Parkhill J."/>
            <person name="Rea M.C."/>
            <person name="O'Sullivan O."/>
            <person name="Ritari J."/>
            <person name="Douillard F.P."/>
            <person name="Paul Ross R."/>
            <person name="Yang R."/>
            <person name="Briner A.E."/>
            <person name="Felis G.E."/>
            <person name="de Vos W.M."/>
            <person name="Barrangou R."/>
            <person name="Klaenhammer T.R."/>
            <person name="Caufield P.W."/>
            <person name="Cui Y."/>
            <person name="Zhang H."/>
            <person name="O'Toole P.W."/>
        </authorList>
    </citation>
    <scope>NUCLEOTIDE SEQUENCE [LARGE SCALE GENOMIC DNA]</scope>
    <source>
        <strain evidence="9 10">DSM 22689</strain>
    </source>
</reference>
<dbReference type="STRING" id="1423745.GCA_001311215_00614"/>
<evidence type="ECO:0000256" key="8">
    <source>
        <dbReference type="SAM" id="Phobius"/>
    </source>
</evidence>
<keyword evidence="6 8" id="KW-1133">Transmembrane helix</keyword>
<comment type="subcellular location">
    <subcellularLocation>
        <location evidence="1">Cell membrane</location>
        <topology evidence="1">Multi-pass membrane protein</topology>
    </subcellularLocation>
</comment>
<dbReference type="PATRIC" id="fig|1423745.4.peg.49"/>
<protein>
    <submittedName>
        <fullName evidence="9">Rod shape-determining protein MreD</fullName>
    </submittedName>
</protein>
<dbReference type="GO" id="GO:0005886">
    <property type="term" value="C:plasma membrane"/>
    <property type="evidence" value="ECO:0007669"/>
    <property type="project" value="UniProtKB-SubCell"/>
</dbReference>
<dbReference type="Proteomes" id="UP000051586">
    <property type="component" value="Unassembled WGS sequence"/>
</dbReference>
<dbReference type="EMBL" id="AYZI01000001">
    <property type="protein sequence ID" value="KRM92433.1"/>
    <property type="molecule type" value="Genomic_DNA"/>
</dbReference>
<feature type="transmembrane region" description="Helical" evidence="8">
    <location>
        <begin position="77"/>
        <end position="95"/>
    </location>
</feature>
<feature type="transmembrane region" description="Helical" evidence="8">
    <location>
        <begin position="140"/>
        <end position="165"/>
    </location>
</feature>
<evidence type="ECO:0000256" key="5">
    <source>
        <dbReference type="ARBA" id="ARBA00022960"/>
    </source>
</evidence>
<feature type="transmembrane region" description="Helical" evidence="8">
    <location>
        <begin position="9"/>
        <end position="29"/>
    </location>
</feature>
<evidence type="ECO:0000256" key="6">
    <source>
        <dbReference type="ARBA" id="ARBA00022989"/>
    </source>
</evidence>
<dbReference type="InterPro" id="IPR007227">
    <property type="entry name" value="Cell_shape_determining_MreD"/>
</dbReference>
<accession>A0A0R2CLH6</accession>
<gene>
    <name evidence="9" type="ORF">FC87_GL000045</name>
</gene>
<evidence type="ECO:0000256" key="4">
    <source>
        <dbReference type="ARBA" id="ARBA00022692"/>
    </source>
</evidence>
<organism evidence="9 10">
    <name type="scientific">Fructilactobacillus florum DSM 22689 = JCM 16035</name>
    <dbReference type="NCBI Taxonomy" id="1423745"/>
    <lineage>
        <taxon>Bacteria</taxon>
        <taxon>Bacillati</taxon>
        <taxon>Bacillota</taxon>
        <taxon>Bacilli</taxon>
        <taxon>Lactobacillales</taxon>
        <taxon>Lactobacillaceae</taxon>
        <taxon>Fructilactobacillus</taxon>
    </lineage>
</organism>
<keyword evidence="5" id="KW-0133">Cell shape</keyword>
<comment type="similarity">
    <text evidence="2">Belongs to the MreD family.</text>
</comment>
<dbReference type="RefSeq" id="WP_009166543.1">
    <property type="nucleotide sequence ID" value="NZ_AYZI01000001.1"/>
</dbReference>
<keyword evidence="4 8" id="KW-0812">Transmembrane</keyword>
<evidence type="ECO:0000256" key="2">
    <source>
        <dbReference type="ARBA" id="ARBA00007776"/>
    </source>
</evidence>
<evidence type="ECO:0000256" key="7">
    <source>
        <dbReference type="ARBA" id="ARBA00023136"/>
    </source>
</evidence>
<name>A0A0R2CLH6_9LACO</name>
<dbReference type="AlphaFoldDB" id="A0A0R2CLH6"/>
<evidence type="ECO:0000256" key="3">
    <source>
        <dbReference type="ARBA" id="ARBA00022475"/>
    </source>
</evidence>
<evidence type="ECO:0000256" key="1">
    <source>
        <dbReference type="ARBA" id="ARBA00004651"/>
    </source>
</evidence>
<dbReference type="NCBIfam" id="TIGR03426">
    <property type="entry name" value="shape_MreD"/>
    <property type="match status" value="1"/>
</dbReference>
<keyword evidence="3" id="KW-1003">Cell membrane</keyword>
<sequence>MKKQIRQQLLFPSGLILAFFLEGIIMKLFSSSLAGTFPMVPYLTLLWLIDGTLFWGSQHARMLYWAAFLMGAWYDSYFIGVIGIYMFIFPLVVYVTRLLLVYVDENLIGATMIYLIDIIIVLLLGYAGGRIGHLVYFSGIHFMAFAFGPTLGLNLILFLVLYYPIKRLFEFINNRS</sequence>